<evidence type="ECO:0000313" key="3">
    <source>
        <dbReference type="Proteomes" id="UP000831796"/>
    </source>
</evidence>
<dbReference type="EMBL" id="CP095046">
    <property type="protein sequence ID" value="UOQ74738.1"/>
    <property type="molecule type" value="Genomic_DNA"/>
</dbReference>
<gene>
    <name evidence="2" type="ORF">MUN79_13185</name>
</gene>
<dbReference type="RefSeq" id="WP_244678075.1">
    <property type="nucleotide sequence ID" value="NZ_CP095046.1"/>
</dbReference>
<feature type="chain" id="PRO_5035840877" evidence="1">
    <location>
        <begin position="21"/>
        <end position="151"/>
    </location>
</feature>
<name>A0A8T9QEZ5_9BACT</name>
<proteinExistence type="predicted"/>
<organism evidence="2 3">
    <name type="scientific">Hymenobacter cellulosilyticus</name>
    <dbReference type="NCBI Taxonomy" id="2932248"/>
    <lineage>
        <taxon>Bacteria</taxon>
        <taxon>Pseudomonadati</taxon>
        <taxon>Bacteroidota</taxon>
        <taxon>Cytophagia</taxon>
        <taxon>Cytophagales</taxon>
        <taxon>Hymenobacteraceae</taxon>
        <taxon>Hymenobacter</taxon>
    </lineage>
</organism>
<evidence type="ECO:0000256" key="1">
    <source>
        <dbReference type="SAM" id="SignalP"/>
    </source>
</evidence>
<evidence type="ECO:0000313" key="2">
    <source>
        <dbReference type="EMBL" id="UOQ74738.1"/>
    </source>
</evidence>
<keyword evidence="3" id="KW-1185">Reference proteome</keyword>
<accession>A0A8T9QEZ5</accession>
<protein>
    <submittedName>
        <fullName evidence="2">Uncharacterized protein</fullName>
    </submittedName>
</protein>
<feature type="signal peptide" evidence="1">
    <location>
        <begin position="1"/>
        <end position="20"/>
    </location>
</feature>
<dbReference type="AlphaFoldDB" id="A0A8T9QEZ5"/>
<reference evidence="2" key="1">
    <citation type="submission" date="2022-04" db="EMBL/GenBank/DDBJ databases">
        <title>Hymenobacter sp. isolated from the air.</title>
        <authorList>
            <person name="Won M."/>
            <person name="Lee C.-M."/>
            <person name="Woen H.-Y."/>
            <person name="Kwon S.-W."/>
        </authorList>
    </citation>
    <scope>NUCLEOTIDE SEQUENCE</scope>
    <source>
        <strain evidence="2">5116S-3</strain>
    </source>
</reference>
<keyword evidence="1" id="KW-0732">Signal</keyword>
<dbReference type="KEGG" id="hcu:MUN79_13185"/>
<sequence>MKTQACGLLLLTLMSGSAFQPKSALRIEAGYWLRGLVGGTTMAALSEYQVLQKTASRDTLTASQVDTLQKILSRASSSRHWQQKLGGRYAALEVTVGQQPVPLLIAESGRLVVLLDKLGRSAVAPGHNYHINNRADQTWLRRFASAPVKGE</sequence>
<dbReference type="Proteomes" id="UP000831796">
    <property type="component" value="Chromosome"/>
</dbReference>